<reference evidence="3" key="1">
    <citation type="submission" date="2023-07" db="EMBL/GenBank/DDBJ databases">
        <title>30 novel species of actinomycetes from the DSMZ collection.</title>
        <authorList>
            <person name="Nouioui I."/>
        </authorList>
    </citation>
    <scope>NUCLEOTIDE SEQUENCE [LARGE SCALE GENOMIC DNA]</scope>
    <source>
        <strain evidence="3">DSM 44915</strain>
    </source>
</reference>
<sequence>MVTGGSRGIGLEIARTLVARGDRVCVTGRDAERLAAAVAELGPHAMGVAGKAHDPEHQAEVVERVLAAWGRLDHLVNNAGSNPAFGPLTDVEPALLAKVFEINVLSAFGFARRAWSAWQHQHGGTVVNIASVAGLGASPFLGAYGVSKAALVNLTEQLAHELAPLVRVNAVAPAVVKTRFASALYEGNEERLAAGYPLGRLGVPSDVAGVVAFLSSPAAAWLTGQTLVVDGGVGLTAGTG</sequence>
<dbReference type="Pfam" id="PF13561">
    <property type="entry name" value="adh_short_C2"/>
    <property type="match status" value="1"/>
</dbReference>
<dbReference type="InterPro" id="IPR002347">
    <property type="entry name" value="SDR_fam"/>
</dbReference>
<dbReference type="PROSITE" id="PS00061">
    <property type="entry name" value="ADH_SHORT"/>
    <property type="match status" value="1"/>
</dbReference>
<keyword evidence="3" id="KW-1185">Reference proteome</keyword>
<dbReference type="EMBL" id="JAVREO010000003">
    <property type="protein sequence ID" value="MDT0265877.1"/>
    <property type="molecule type" value="Genomic_DNA"/>
</dbReference>
<gene>
    <name evidence="2" type="ORF">RM844_06185</name>
</gene>
<organism evidence="2 3">
    <name type="scientific">Streptomyces chisholmiae</name>
    <dbReference type="NCBI Taxonomy" id="3075540"/>
    <lineage>
        <taxon>Bacteria</taxon>
        <taxon>Bacillati</taxon>
        <taxon>Actinomycetota</taxon>
        <taxon>Actinomycetes</taxon>
        <taxon>Kitasatosporales</taxon>
        <taxon>Streptomycetaceae</taxon>
        <taxon>Streptomyces</taxon>
    </lineage>
</organism>
<proteinExistence type="inferred from homology"/>
<name>A0ABU2JLL5_9ACTN</name>
<dbReference type="PRINTS" id="PR00081">
    <property type="entry name" value="GDHRDH"/>
</dbReference>
<evidence type="ECO:0000313" key="2">
    <source>
        <dbReference type="EMBL" id="MDT0265877.1"/>
    </source>
</evidence>
<dbReference type="SUPFAM" id="SSF51735">
    <property type="entry name" value="NAD(P)-binding Rossmann-fold domains"/>
    <property type="match status" value="1"/>
</dbReference>
<comment type="caution">
    <text evidence="2">The sequence shown here is derived from an EMBL/GenBank/DDBJ whole genome shotgun (WGS) entry which is preliminary data.</text>
</comment>
<comment type="similarity">
    <text evidence="1">Belongs to the short-chain dehydrogenases/reductases (SDR) family.</text>
</comment>
<accession>A0ABU2JLL5</accession>
<dbReference type="PANTHER" id="PTHR43943:SF2">
    <property type="entry name" value="DEHYDROGENASE_REDUCTASE 4"/>
    <property type="match status" value="1"/>
</dbReference>
<protein>
    <submittedName>
        <fullName evidence="2">SDR family oxidoreductase</fullName>
    </submittedName>
</protein>
<dbReference type="PRINTS" id="PR00080">
    <property type="entry name" value="SDRFAMILY"/>
</dbReference>
<dbReference type="PANTHER" id="PTHR43943">
    <property type="entry name" value="DEHYDROGENASE/REDUCTASE (SDR FAMILY) MEMBER 4"/>
    <property type="match status" value="1"/>
</dbReference>
<dbReference type="Gene3D" id="3.40.50.720">
    <property type="entry name" value="NAD(P)-binding Rossmann-like Domain"/>
    <property type="match status" value="1"/>
</dbReference>
<dbReference type="NCBIfam" id="NF005559">
    <property type="entry name" value="PRK07231.1"/>
    <property type="match status" value="1"/>
</dbReference>
<evidence type="ECO:0000313" key="3">
    <source>
        <dbReference type="Proteomes" id="UP001183410"/>
    </source>
</evidence>
<dbReference type="RefSeq" id="WP_311666151.1">
    <property type="nucleotide sequence ID" value="NZ_JAVREO010000003.1"/>
</dbReference>
<dbReference type="Proteomes" id="UP001183410">
    <property type="component" value="Unassembled WGS sequence"/>
</dbReference>
<evidence type="ECO:0000256" key="1">
    <source>
        <dbReference type="ARBA" id="ARBA00006484"/>
    </source>
</evidence>
<dbReference type="CDD" id="cd05233">
    <property type="entry name" value="SDR_c"/>
    <property type="match status" value="1"/>
</dbReference>
<dbReference type="InterPro" id="IPR036291">
    <property type="entry name" value="NAD(P)-bd_dom_sf"/>
</dbReference>
<dbReference type="InterPro" id="IPR020904">
    <property type="entry name" value="Sc_DH/Rdtase_CS"/>
</dbReference>